<name>A2G1T7_TRIV3</name>
<dbReference type="AlphaFoldDB" id="A2G1T7"/>
<dbReference type="InterPro" id="IPR032675">
    <property type="entry name" value="LRR_dom_sf"/>
</dbReference>
<dbReference type="KEGG" id="tva:4746552"/>
<dbReference type="InterPro" id="IPR053139">
    <property type="entry name" value="Surface_bspA-like"/>
</dbReference>
<evidence type="ECO:0000313" key="2">
    <source>
        <dbReference type="Proteomes" id="UP000001542"/>
    </source>
</evidence>
<sequence length="720" mass="81574">MNMLFLAVIYKDIDPSCYSADGKNLTSVNDTSSYLRISAKCEIVEYSCFYGLKSLISFTFEEKPNLTLIGPNGFGFCDHLTKIDLSFCHKLKIISAYAFYFCDAVEEILLPEGLLEIHGIAFGFIDKVKCITIPASVKIIQDSAFSEFTSLQSITFAEGSELTYLDNIFSGSFLITSFEIPENVAKVNGNVFFGTAVKNISIHHKNKYLILVDDTIYSSNKSILFCSFKYSSGEYEIPNDVITLGERCFYGLTLNNIIIPENVKRIEEYAFALCYDLNSVTIKGILEYIGDKIFYDCFNMETIYFPFSTMIVNAELFCPLHSSNLRMIFTNKTLFSNDAIGKETKVSISYLDESDLFIFKNSLIMNSIQTLVYEFWGYNYTTITIPNSVTTIKERAFESSSLNNIHVEKDSSLSVIENLAFNNCSNLESFDLTNLPLSSIGFSAFKGCSKLTHIRFWLSKLILMDNAFENCISLKSVSNIFNIPERCFAGCINLREISFCENTEIIGIRAFENCYSLETITIPASVQIISEYSFLNCRKLKSITFSSINSLSFIAVNSISVCDSLTNISNFESDKYKSIDNTLYRKNESGEYLIYHLSNSINDMLTVNCDTICSYSFNHSNNIQKIKIVSVYLIEEFSFNNCINLKYINFPLSVQTVQPIAFNECRSIKCPLIIENQSSTYIKMLVDSGIPQSIITSCKNSRSPNIDKLLLDNFRKARRH</sequence>
<reference evidence="1" key="1">
    <citation type="submission" date="2006-10" db="EMBL/GenBank/DDBJ databases">
        <authorList>
            <person name="Amadeo P."/>
            <person name="Zhao Q."/>
            <person name="Wortman J."/>
            <person name="Fraser-Liggett C."/>
            <person name="Carlton J."/>
        </authorList>
    </citation>
    <scope>NUCLEOTIDE SEQUENCE</scope>
    <source>
        <strain evidence="1">G3</strain>
    </source>
</reference>
<dbReference type="Proteomes" id="UP000001542">
    <property type="component" value="Unassembled WGS sequence"/>
</dbReference>
<protein>
    <submittedName>
        <fullName evidence="1">Surface antigen BspA-like</fullName>
    </submittedName>
</protein>
<accession>A2G1T7</accession>
<dbReference type="SMR" id="A2G1T7"/>
<dbReference type="PANTHER" id="PTHR45661">
    <property type="entry name" value="SURFACE ANTIGEN"/>
    <property type="match status" value="1"/>
</dbReference>
<dbReference type="PANTHER" id="PTHR45661:SF3">
    <property type="entry name" value="IG-LIKE DOMAIN-CONTAINING PROTEIN"/>
    <property type="match status" value="1"/>
</dbReference>
<dbReference type="SUPFAM" id="SSF52058">
    <property type="entry name" value="L domain-like"/>
    <property type="match status" value="1"/>
</dbReference>
<dbReference type="EMBL" id="DS114255">
    <property type="protein sequence ID" value="EAX88888.1"/>
    <property type="molecule type" value="Genomic_DNA"/>
</dbReference>
<dbReference type="VEuPathDB" id="TrichDB:TVAGG3_0690590"/>
<reference evidence="1" key="2">
    <citation type="journal article" date="2007" name="Science">
        <title>Draft genome sequence of the sexually transmitted pathogen Trichomonas vaginalis.</title>
        <authorList>
            <person name="Carlton J.M."/>
            <person name="Hirt R.P."/>
            <person name="Silva J.C."/>
            <person name="Delcher A.L."/>
            <person name="Schatz M."/>
            <person name="Zhao Q."/>
            <person name="Wortman J.R."/>
            <person name="Bidwell S.L."/>
            <person name="Alsmark U.C.M."/>
            <person name="Besteiro S."/>
            <person name="Sicheritz-Ponten T."/>
            <person name="Noel C.J."/>
            <person name="Dacks J.B."/>
            <person name="Foster P.G."/>
            <person name="Simillion C."/>
            <person name="Van de Peer Y."/>
            <person name="Miranda-Saavedra D."/>
            <person name="Barton G.J."/>
            <person name="Westrop G.D."/>
            <person name="Mueller S."/>
            <person name="Dessi D."/>
            <person name="Fiori P.L."/>
            <person name="Ren Q."/>
            <person name="Paulsen I."/>
            <person name="Zhang H."/>
            <person name="Bastida-Corcuera F.D."/>
            <person name="Simoes-Barbosa A."/>
            <person name="Brown M.T."/>
            <person name="Hayes R.D."/>
            <person name="Mukherjee M."/>
            <person name="Okumura C.Y."/>
            <person name="Schneider R."/>
            <person name="Smith A.J."/>
            <person name="Vanacova S."/>
            <person name="Villalvazo M."/>
            <person name="Haas B.J."/>
            <person name="Pertea M."/>
            <person name="Feldblyum T.V."/>
            <person name="Utterback T.R."/>
            <person name="Shu C.L."/>
            <person name="Osoegawa K."/>
            <person name="de Jong P.J."/>
            <person name="Hrdy I."/>
            <person name="Horvathova L."/>
            <person name="Zubacova Z."/>
            <person name="Dolezal P."/>
            <person name="Malik S.B."/>
            <person name="Logsdon J.M. Jr."/>
            <person name="Henze K."/>
            <person name="Gupta A."/>
            <person name="Wang C.C."/>
            <person name="Dunne R.L."/>
            <person name="Upcroft J.A."/>
            <person name="Upcroft P."/>
            <person name="White O."/>
            <person name="Salzberg S.L."/>
            <person name="Tang P."/>
            <person name="Chiu C.-H."/>
            <person name="Lee Y.-S."/>
            <person name="Embley T.M."/>
            <person name="Coombs G.H."/>
            <person name="Mottram J.C."/>
            <person name="Tachezy J."/>
            <person name="Fraser-Liggett C.M."/>
            <person name="Johnson P.J."/>
        </authorList>
    </citation>
    <scope>NUCLEOTIDE SEQUENCE [LARGE SCALE GENOMIC DNA]</scope>
    <source>
        <strain evidence="1">G3</strain>
    </source>
</reference>
<dbReference type="VEuPathDB" id="TrichDB:TVAG_153500"/>
<dbReference type="OrthoDB" id="2018467at2759"/>
<dbReference type="STRING" id="5722.A2G1T7"/>
<dbReference type="Pfam" id="PF13306">
    <property type="entry name" value="LRR_5"/>
    <property type="match status" value="4"/>
</dbReference>
<dbReference type="InterPro" id="IPR026906">
    <property type="entry name" value="LRR_5"/>
</dbReference>
<dbReference type="RefSeq" id="XP_001301818.1">
    <property type="nucleotide sequence ID" value="XM_001301817.1"/>
</dbReference>
<keyword evidence="2" id="KW-1185">Reference proteome</keyword>
<dbReference type="Gene3D" id="3.80.10.10">
    <property type="entry name" value="Ribonuclease Inhibitor"/>
    <property type="match status" value="5"/>
</dbReference>
<dbReference type="InParanoid" id="A2G1T7"/>
<proteinExistence type="predicted"/>
<organism evidence="1 2">
    <name type="scientific">Trichomonas vaginalis (strain ATCC PRA-98 / G3)</name>
    <dbReference type="NCBI Taxonomy" id="412133"/>
    <lineage>
        <taxon>Eukaryota</taxon>
        <taxon>Metamonada</taxon>
        <taxon>Parabasalia</taxon>
        <taxon>Trichomonadida</taxon>
        <taxon>Trichomonadidae</taxon>
        <taxon>Trichomonas</taxon>
    </lineage>
</organism>
<gene>
    <name evidence="1" type="ORF">TVAG_153500</name>
</gene>
<evidence type="ECO:0000313" key="1">
    <source>
        <dbReference type="EMBL" id="EAX88888.1"/>
    </source>
</evidence>